<evidence type="ECO:0000313" key="5">
    <source>
        <dbReference type="Proteomes" id="UP000694680"/>
    </source>
</evidence>
<evidence type="ECO:0000256" key="1">
    <source>
        <dbReference type="ARBA" id="ARBA00004370"/>
    </source>
</evidence>
<comment type="subcellular location">
    <subcellularLocation>
        <location evidence="1">Membrane</location>
    </subcellularLocation>
</comment>
<proteinExistence type="predicted"/>
<dbReference type="AlphaFoldDB" id="A0A8C5G8E7"/>
<dbReference type="Proteomes" id="UP000694680">
    <property type="component" value="Chromosome 7"/>
</dbReference>
<reference evidence="4" key="1">
    <citation type="submission" date="2020-06" db="EMBL/GenBank/DDBJ databases">
        <authorList>
            <consortium name="Wellcome Sanger Institute Data Sharing"/>
        </authorList>
    </citation>
    <scope>NUCLEOTIDE SEQUENCE [LARGE SCALE GENOMIC DNA]</scope>
</reference>
<dbReference type="InterPro" id="IPR036179">
    <property type="entry name" value="Ig-like_dom_sf"/>
</dbReference>
<dbReference type="InterPro" id="IPR050671">
    <property type="entry name" value="CD300_family_receptors"/>
</dbReference>
<dbReference type="SUPFAM" id="SSF48726">
    <property type="entry name" value="Immunoglobulin"/>
    <property type="match status" value="1"/>
</dbReference>
<dbReference type="Gene3D" id="2.60.40.10">
    <property type="entry name" value="Immunoglobulins"/>
    <property type="match status" value="1"/>
</dbReference>
<reference evidence="4" key="3">
    <citation type="submission" date="2025-09" db="UniProtKB">
        <authorList>
            <consortium name="Ensembl"/>
        </authorList>
    </citation>
    <scope>IDENTIFICATION</scope>
</reference>
<dbReference type="InterPro" id="IPR013783">
    <property type="entry name" value="Ig-like_fold"/>
</dbReference>
<keyword evidence="2" id="KW-0812">Transmembrane</keyword>
<organism evidence="4 5">
    <name type="scientific">Gouania willdenowi</name>
    <name type="common">Blunt-snouted clingfish</name>
    <name type="synonym">Lepadogaster willdenowi</name>
    <dbReference type="NCBI Taxonomy" id="441366"/>
    <lineage>
        <taxon>Eukaryota</taxon>
        <taxon>Metazoa</taxon>
        <taxon>Chordata</taxon>
        <taxon>Craniata</taxon>
        <taxon>Vertebrata</taxon>
        <taxon>Euteleostomi</taxon>
        <taxon>Actinopterygii</taxon>
        <taxon>Neopterygii</taxon>
        <taxon>Teleostei</taxon>
        <taxon>Neoteleostei</taxon>
        <taxon>Acanthomorphata</taxon>
        <taxon>Ovalentaria</taxon>
        <taxon>Blenniimorphae</taxon>
        <taxon>Blenniiformes</taxon>
        <taxon>Gobiesocoidei</taxon>
        <taxon>Gobiesocidae</taxon>
        <taxon>Gobiesocinae</taxon>
        <taxon>Gouania</taxon>
    </lineage>
</organism>
<evidence type="ECO:0000256" key="2">
    <source>
        <dbReference type="ARBA" id="ARBA00022692"/>
    </source>
</evidence>
<protein>
    <recommendedName>
        <fullName evidence="6">Immunoglobulin V-set domain-containing protein</fullName>
    </recommendedName>
</protein>
<evidence type="ECO:0000256" key="3">
    <source>
        <dbReference type="ARBA" id="ARBA00023136"/>
    </source>
</evidence>
<name>A0A8C5G8E7_GOUWI</name>
<dbReference type="Ensembl" id="ENSGWIT00000023918.1">
    <property type="protein sequence ID" value="ENSGWIP00000021812.1"/>
    <property type="gene ID" value="ENSGWIG00000011732.1"/>
</dbReference>
<evidence type="ECO:0000313" key="4">
    <source>
        <dbReference type="Ensembl" id="ENSGWIP00000021812.1"/>
    </source>
</evidence>
<dbReference type="GO" id="GO:0005886">
    <property type="term" value="C:plasma membrane"/>
    <property type="evidence" value="ECO:0007669"/>
    <property type="project" value="TreeGrafter"/>
</dbReference>
<dbReference type="PANTHER" id="PTHR11860:SF96">
    <property type="match status" value="1"/>
</dbReference>
<accession>A0A8C5G8E7</accession>
<dbReference type="GO" id="GO:0004888">
    <property type="term" value="F:transmembrane signaling receptor activity"/>
    <property type="evidence" value="ECO:0007669"/>
    <property type="project" value="TreeGrafter"/>
</dbReference>
<keyword evidence="5" id="KW-1185">Reference proteome</keyword>
<sequence length="182" mass="21103">QRTFIFLRTITAHIGNEFLLRCTYDVKMFRFNKKYWCRGESRSTCEVLSDSEDKHSHRIQVVDAGWNGLYVRVTKLQIEDTHVYWVGIDKIYADIMLAVDVNITQGRRICIKENANFEAGLSQVNLLLSSCIQAHCAATDLSEGQIFSYLIWINIFTDFSIFCTSYCCIHNILIFFNRSSCL</sequence>
<reference evidence="4" key="2">
    <citation type="submission" date="2025-08" db="UniProtKB">
        <authorList>
            <consortium name="Ensembl"/>
        </authorList>
    </citation>
    <scope>IDENTIFICATION</scope>
</reference>
<dbReference type="PANTHER" id="PTHR11860">
    <property type="entry name" value="POLYMERIC-IMMUNOGLOBULIN RECEPTOR"/>
    <property type="match status" value="1"/>
</dbReference>
<evidence type="ECO:0008006" key="6">
    <source>
        <dbReference type="Google" id="ProtNLM"/>
    </source>
</evidence>
<keyword evidence="3" id="KW-0472">Membrane</keyword>